<sequence length="151" mass="17456">MSYQKLRVIDDKCLDKFKKESKCCIIIKDLVYDVTSFFDHPGGYDIFKDYAGKDTTTAFAQIGHSINAQKLMKNYLIGIKKNSPLYEQNKNTKTVNGKIEYIDYFLEEIKEKESPKIDIPETNEKEDNTNYMLVAGIVAGFSIAYYLMFLK</sequence>
<reference evidence="8" key="3">
    <citation type="submission" date="2019-05" db="EMBL/GenBank/DDBJ databases">
        <authorList>
            <consortium name="Pathogen Informatics"/>
        </authorList>
    </citation>
    <scope>NUCLEOTIDE SEQUENCE</scope>
    <source>
        <strain evidence="8">AS</strain>
        <strain evidence="7 10">CB</strain>
    </source>
</reference>
<dbReference type="InterPro" id="IPR036400">
    <property type="entry name" value="Cyt_B5-like_heme/steroid_sf"/>
</dbReference>
<evidence type="ECO:0000256" key="2">
    <source>
        <dbReference type="ARBA" id="ARBA00022723"/>
    </source>
</evidence>
<name>A0A077TTG3_PLACU</name>
<reference evidence="8 9" key="1">
    <citation type="journal article" date="2014" name="BMC Biol.">
        <title>A comprehensive evaluation of rodent malaria parasite genomes and gene expression.</title>
        <authorList>
            <person name="Otto T.D."/>
            <person name="Bohme U."/>
            <person name="Jackson A.P."/>
            <person name="Hunt M."/>
            <person name="Franke-Fayard B."/>
            <person name="Hoeijmakers W.A."/>
            <person name="Religa A.A."/>
            <person name="Robertson L."/>
            <person name="Sanders M."/>
            <person name="Ogun S.A."/>
            <person name="Cunningham D."/>
            <person name="Erhart A."/>
            <person name="Billker O."/>
            <person name="Khan S.M."/>
            <person name="Stunnenberg H.G."/>
            <person name="Langhorne J."/>
            <person name="Holder A.A."/>
            <person name="Waters A.P."/>
            <person name="Newbold C.I."/>
            <person name="Pain A."/>
            <person name="Berriman M."/>
            <person name="Janse C.J."/>
        </authorList>
    </citation>
    <scope>NUCLEOTIDE SEQUENCE [LARGE SCALE GENOMIC DNA]</scope>
    <source>
        <strain evidence="8 9">AS</strain>
    </source>
</reference>
<evidence type="ECO:0000256" key="4">
    <source>
        <dbReference type="ARBA" id="ARBA00038168"/>
    </source>
</evidence>
<accession>A0A077TTG3</accession>
<evidence type="ECO:0000256" key="3">
    <source>
        <dbReference type="ARBA" id="ARBA00023004"/>
    </source>
</evidence>
<dbReference type="InterPro" id="IPR001199">
    <property type="entry name" value="Cyt_B5-like_heme/steroid-bd"/>
</dbReference>
<dbReference type="GO" id="GO:0016020">
    <property type="term" value="C:membrane"/>
    <property type="evidence" value="ECO:0007669"/>
    <property type="project" value="TreeGrafter"/>
</dbReference>
<protein>
    <submittedName>
        <fullName evidence="8">Cytochrome b5, putative</fullName>
    </submittedName>
</protein>
<evidence type="ECO:0000313" key="10">
    <source>
        <dbReference type="Proteomes" id="UP000195489"/>
    </source>
</evidence>
<organism evidence="8 9">
    <name type="scientific">Plasmodium chabaudi chabaudi</name>
    <dbReference type="NCBI Taxonomy" id="31271"/>
    <lineage>
        <taxon>Eukaryota</taxon>
        <taxon>Sar</taxon>
        <taxon>Alveolata</taxon>
        <taxon>Apicomplexa</taxon>
        <taxon>Aconoidasida</taxon>
        <taxon>Haemosporida</taxon>
        <taxon>Plasmodiidae</taxon>
        <taxon>Plasmodium</taxon>
        <taxon>Plasmodium (Vinckeia)</taxon>
    </lineage>
</organism>
<dbReference type="PANTHER" id="PTHR19359">
    <property type="entry name" value="CYTOCHROME B5"/>
    <property type="match status" value="1"/>
</dbReference>
<keyword evidence="5" id="KW-0812">Transmembrane</keyword>
<dbReference type="VEuPathDB" id="PlasmoDB:PCHAS_1449200"/>
<dbReference type="InterPro" id="IPR050668">
    <property type="entry name" value="Cytochrome_b5"/>
</dbReference>
<dbReference type="EMBL" id="LT608166">
    <property type="protein sequence ID" value="SCN63426.1"/>
    <property type="molecule type" value="Genomic_DNA"/>
</dbReference>
<dbReference type="KEGG" id="pcb:PCHAS_1449200"/>
<evidence type="ECO:0000259" key="6">
    <source>
        <dbReference type="PROSITE" id="PS50255"/>
    </source>
</evidence>
<dbReference type="RefSeq" id="XP_740603.1">
    <property type="nucleotide sequence ID" value="XM_735510.1"/>
</dbReference>
<dbReference type="SUPFAM" id="SSF55856">
    <property type="entry name" value="Cytochrome b5-like heme/steroid binding domain"/>
    <property type="match status" value="1"/>
</dbReference>
<keyword evidence="2" id="KW-0479">Metal-binding</keyword>
<evidence type="ECO:0000313" key="9">
    <source>
        <dbReference type="Proteomes" id="UP000071118"/>
    </source>
</evidence>
<feature type="transmembrane region" description="Helical" evidence="5">
    <location>
        <begin position="131"/>
        <end position="150"/>
    </location>
</feature>
<reference evidence="8" key="2">
    <citation type="submission" date="2014-05" db="EMBL/GenBank/DDBJ databases">
        <authorList>
            <person name="Aslett M.A."/>
            <person name="De Silva N."/>
        </authorList>
    </citation>
    <scope>NUCLEOTIDE SEQUENCE</scope>
    <source>
        <strain evidence="8">AS</strain>
    </source>
</reference>
<dbReference type="PANTHER" id="PTHR19359:SF25">
    <property type="entry name" value="CYTOCHROME B5 HEME-BINDING DOMAIN-CONTAINING PROTEIN"/>
    <property type="match status" value="1"/>
</dbReference>
<feature type="domain" description="Cytochrome b5 heme-binding" evidence="6">
    <location>
        <begin position="6"/>
        <end position="81"/>
    </location>
</feature>
<evidence type="ECO:0000313" key="8">
    <source>
        <dbReference type="EMBL" id="VTZ71167.1"/>
    </source>
</evidence>
<dbReference type="Gene3D" id="3.10.120.10">
    <property type="entry name" value="Cytochrome b5-like heme/steroid binding domain"/>
    <property type="match status" value="1"/>
</dbReference>
<evidence type="ECO:0000256" key="5">
    <source>
        <dbReference type="SAM" id="Phobius"/>
    </source>
</evidence>
<dbReference type="Pfam" id="PF00173">
    <property type="entry name" value="Cyt-b5"/>
    <property type="match status" value="1"/>
</dbReference>
<dbReference type="Proteomes" id="UP000195489">
    <property type="component" value="Chromosome 14"/>
</dbReference>
<proteinExistence type="inferred from homology"/>
<dbReference type="GO" id="GO:0046872">
    <property type="term" value="F:metal ion binding"/>
    <property type="evidence" value="ECO:0007669"/>
    <property type="project" value="UniProtKB-KW"/>
</dbReference>
<keyword evidence="9" id="KW-1185">Reference proteome</keyword>
<dbReference type="SMART" id="SM01117">
    <property type="entry name" value="Cyt-b5"/>
    <property type="match status" value="1"/>
</dbReference>
<keyword evidence="3" id="KW-0408">Iron</keyword>
<dbReference type="AlphaFoldDB" id="A0A077TTG3"/>
<keyword evidence="5" id="KW-0472">Membrane</keyword>
<dbReference type="OrthoDB" id="260519at2759"/>
<keyword evidence="5" id="KW-1133">Transmembrane helix</keyword>
<comment type="similarity">
    <text evidence="4">Belongs to the cytochrome b5 family.</text>
</comment>
<evidence type="ECO:0000256" key="1">
    <source>
        <dbReference type="ARBA" id="ARBA00022617"/>
    </source>
</evidence>
<gene>
    <name evidence="8" type="ORF">PCHAS_1449200</name>
    <name evidence="7" type="ORF">PCHCB_000471100</name>
</gene>
<dbReference type="PROSITE" id="PS50255">
    <property type="entry name" value="CYTOCHROME_B5_2"/>
    <property type="match status" value="1"/>
</dbReference>
<dbReference type="GO" id="GO:0020037">
    <property type="term" value="F:heme binding"/>
    <property type="evidence" value="ECO:0007669"/>
    <property type="project" value="TreeGrafter"/>
</dbReference>
<dbReference type="Proteomes" id="UP000071118">
    <property type="component" value="Chromosome 14"/>
</dbReference>
<dbReference type="GeneID" id="3493676"/>
<evidence type="ECO:0000313" key="7">
    <source>
        <dbReference type="EMBL" id="SCN63426.1"/>
    </source>
</evidence>
<keyword evidence="1" id="KW-0349">Heme</keyword>
<dbReference type="EMBL" id="LK022891">
    <property type="protein sequence ID" value="VTZ71167.1"/>
    <property type="molecule type" value="Genomic_DNA"/>
</dbReference>